<feature type="domain" description="Tetrapyrrole methylase" evidence="14">
    <location>
        <begin position="58"/>
        <end position="266"/>
    </location>
</feature>
<evidence type="ECO:0000256" key="2">
    <source>
        <dbReference type="ARBA" id="ARBA00012162"/>
    </source>
</evidence>
<name>A0A266QCT0_9GAMM</name>
<dbReference type="AlphaFoldDB" id="A0A266QCT0"/>
<dbReference type="UniPathway" id="UPA00262">
    <property type="reaction ID" value="UER00211"/>
</dbReference>
<dbReference type="NCBIfam" id="NF004790">
    <property type="entry name" value="PRK06136.1"/>
    <property type="match status" value="1"/>
</dbReference>
<dbReference type="PANTHER" id="PTHR45790:SF3">
    <property type="entry name" value="S-ADENOSYL-L-METHIONINE-DEPENDENT UROPORPHYRINOGEN III METHYLTRANSFERASE, CHLOROPLASTIC"/>
    <property type="match status" value="1"/>
</dbReference>
<evidence type="ECO:0000313" key="16">
    <source>
        <dbReference type="Proteomes" id="UP000216101"/>
    </source>
</evidence>
<comment type="pathway">
    <text evidence="11">Porphyrin-containing compound metabolism; siroheme biosynthesis; precorrin-2 from uroporphyrinogen III: step 1/1.</text>
</comment>
<keyword evidence="7" id="KW-0560">Oxidoreductase</keyword>
<evidence type="ECO:0000256" key="1">
    <source>
        <dbReference type="ARBA" id="ARBA00005879"/>
    </source>
</evidence>
<dbReference type="NCBIfam" id="TIGR01469">
    <property type="entry name" value="cobA_cysG_Cterm"/>
    <property type="match status" value="1"/>
</dbReference>
<keyword evidence="4 13" id="KW-0489">Methyltransferase</keyword>
<dbReference type="SUPFAM" id="SSF53790">
    <property type="entry name" value="Tetrapyrrole methylase"/>
    <property type="match status" value="1"/>
</dbReference>
<evidence type="ECO:0000256" key="6">
    <source>
        <dbReference type="ARBA" id="ARBA00022691"/>
    </source>
</evidence>
<evidence type="ECO:0000259" key="14">
    <source>
        <dbReference type="Pfam" id="PF00590"/>
    </source>
</evidence>
<proteinExistence type="inferred from homology"/>
<dbReference type="InterPro" id="IPR050161">
    <property type="entry name" value="Siro_Cobalamin_biosynth"/>
</dbReference>
<dbReference type="GO" id="GO:0016491">
    <property type="term" value="F:oxidoreductase activity"/>
    <property type="evidence" value="ECO:0007669"/>
    <property type="project" value="UniProtKB-KW"/>
</dbReference>
<dbReference type="InterPro" id="IPR014776">
    <property type="entry name" value="4pyrrole_Mease_sub2"/>
</dbReference>
<sequence>MVVASRLQFPVGKQQAGGAMNNFFKASVETLPSAMLKTSRAQKIGDSRGRASASAAGKVWLVGAGPGDAELLTLKALRAINTADIIFYDYLVSADIRALFPIHIPAYYVGKAKNQHSIPQEELNQLLVTQARAGLNVCRLKGGDPFVFGRGGEELLALRSAGVVAEVIPGITSASGCSTYADIPLTHRGLSQGCTFVTGHAEKRLDVNWNALAQLNHTLVFYMGLTRADEIASQLLAGGLAADTPVAIIENGCRSDQRDIISNLRDFPAEVIRAQVKSPALIIVGEVVRMKEKLQAQVQLHGADAQYLLA</sequence>
<gene>
    <name evidence="15" type="ORF">CBP51_09275</name>
</gene>
<dbReference type="FunFam" id="3.30.950.10:FF:000001">
    <property type="entry name" value="Siroheme synthase"/>
    <property type="match status" value="1"/>
</dbReference>
<evidence type="ECO:0000256" key="7">
    <source>
        <dbReference type="ARBA" id="ARBA00023002"/>
    </source>
</evidence>
<evidence type="ECO:0000256" key="5">
    <source>
        <dbReference type="ARBA" id="ARBA00022679"/>
    </source>
</evidence>
<dbReference type="GO" id="GO:0032259">
    <property type="term" value="P:methylation"/>
    <property type="evidence" value="ECO:0007669"/>
    <property type="project" value="UniProtKB-KW"/>
</dbReference>
<evidence type="ECO:0000256" key="13">
    <source>
        <dbReference type="RuleBase" id="RU003960"/>
    </source>
</evidence>
<dbReference type="InterPro" id="IPR006366">
    <property type="entry name" value="CobA/CysG_C"/>
</dbReference>
<comment type="similarity">
    <text evidence="1 13">Belongs to the precorrin methyltransferase family.</text>
</comment>
<evidence type="ECO:0000256" key="9">
    <source>
        <dbReference type="ARBA" id="ARBA00023244"/>
    </source>
</evidence>
<comment type="caution">
    <text evidence="15">The sequence shown here is derived from an EMBL/GenBank/DDBJ whole genome shotgun (WGS) entry which is preliminary data.</text>
</comment>
<evidence type="ECO:0000256" key="8">
    <source>
        <dbReference type="ARBA" id="ARBA00023239"/>
    </source>
</evidence>
<dbReference type="Gene3D" id="3.40.1010.10">
    <property type="entry name" value="Cobalt-precorrin-4 Transmethylase, Domain 1"/>
    <property type="match status" value="1"/>
</dbReference>
<keyword evidence="16" id="KW-1185">Reference proteome</keyword>
<dbReference type="GO" id="GO:0009236">
    <property type="term" value="P:cobalamin biosynthetic process"/>
    <property type="evidence" value="ECO:0007669"/>
    <property type="project" value="UniProtKB-KW"/>
</dbReference>
<dbReference type="Gene3D" id="3.30.950.10">
    <property type="entry name" value="Methyltransferase, Cobalt-precorrin-4 Transmethylase, Domain 2"/>
    <property type="match status" value="1"/>
</dbReference>
<dbReference type="STRING" id="1209072.GCA_000766945_02393"/>
<evidence type="ECO:0000256" key="10">
    <source>
        <dbReference type="ARBA" id="ARBA00023268"/>
    </source>
</evidence>
<evidence type="ECO:0000256" key="3">
    <source>
        <dbReference type="ARBA" id="ARBA00022573"/>
    </source>
</evidence>
<protein>
    <recommendedName>
        <fullName evidence="2">uroporphyrinogen-III C-methyltransferase</fullName>
        <ecNumber evidence="2">2.1.1.107</ecNumber>
    </recommendedName>
</protein>
<evidence type="ECO:0000256" key="11">
    <source>
        <dbReference type="ARBA" id="ARBA00025705"/>
    </source>
</evidence>
<dbReference type="PROSITE" id="PS00840">
    <property type="entry name" value="SUMT_2"/>
    <property type="match status" value="1"/>
</dbReference>
<dbReference type="GO" id="GO:0016829">
    <property type="term" value="F:lyase activity"/>
    <property type="evidence" value="ECO:0007669"/>
    <property type="project" value="UniProtKB-KW"/>
</dbReference>
<dbReference type="PANTHER" id="PTHR45790">
    <property type="entry name" value="SIROHEME SYNTHASE-RELATED"/>
    <property type="match status" value="1"/>
</dbReference>
<evidence type="ECO:0000313" key="15">
    <source>
        <dbReference type="EMBL" id="OZY87159.1"/>
    </source>
</evidence>
<dbReference type="Pfam" id="PF00590">
    <property type="entry name" value="TP_methylase"/>
    <property type="match status" value="1"/>
</dbReference>
<keyword evidence="10" id="KW-0511">Multifunctional enzyme</keyword>
<dbReference type="EMBL" id="NHNI01000001">
    <property type="protein sequence ID" value="OZY87159.1"/>
    <property type="molecule type" value="Genomic_DNA"/>
</dbReference>
<dbReference type="Proteomes" id="UP000216101">
    <property type="component" value="Unassembled WGS sequence"/>
</dbReference>
<keyword evidence="6" id="KW-0949">S-adenosyl-L-methionine</keyword>
<keyword evidence="5 13" id="KW-0808">Transferase</keyword>
<dbReference type="InterPro" id="IPR014777">
    <property type="entry name" value="4pyrrole_Mease_sub1"/>
</dbReference>
<dbReference type="GO" id="GO:0019354">
    <property type="term" value="P:siroheme biosynthetic process"/>
    <property type="evidence" value="ECO:0007669"/>
    <property type="project" value="UniProtKB-UniPathway"/>
</dbReference>
<comment type="pathway">
    <text evidence="12">Cofactor biosynthesis; adenosylcobalamin biosynthesis; precorrin-2 from uroporphyrinogen III: step 1/1.</text>
</comment>
<keyword evidence="3" id="KW-0169">Cobalamin biosynthesis</keyword>
<dbReference type="CDD" id="cd11642">
    <property type="entry name" value="SUMT"/>
    <property type="match status" value="1"/>
</dbReference>
<keyword evidence="9" id="KW-0627">Porphyrin biosynthesis</keyword>
<dbReference type="FunFam" id="3.40.1010.10:FF:000001">
    <property type="entry name" value="Siroheme synthase"/>
    <property type="match status" value="1"/>
</dbReference>
<dbReference type="GO" id="GO:0004851">
    <property type="term" value="F:uroporphyrin-III C-methyltransferase activity"/>
    <property type="evidence" value="ECO:0007669"/>
    <property type="project" value="UniProtKB-EC"/>
</dbReference>
<evidence type="ECO:0000256" key="12">
    <source>
        <dbReference type="ARBA" id="ARBA00060548"/>
    </source>
</evidence>
<keyword evidence="8" id="KW-0456">Lyase</keyword>
<dbReference type="EC" id="2.1.1.107" evidence="2"/>
<dbReference type="PROSITE" id="PS00839">
    <property type="entry name" value="SUMT_1"/>
    <property type="match status" value="1"/>
</dbReference>
<dbReference type="InterPro" id="IPR000878">
    <property type="entry name" value="4pyrrol_Mease"/>
</dbReference>
<dbReference type="InterPro" id="IPR035996">
    <property type="entry name" value="4pyrrol_Methylase_sf"/>
</dbReference>
<reference evidence="16" key="1">
    <citation type="submission" date="2017-05" db="EMBL/GenBank/DDBJ databases">
        <authorList>
            <person name="Barney B.M."/>
        </authorList>
    </citation>
    <scope>NUCLEOTIDE SEQUENCE [LARGE SCALE GENOMIC DNA]</scope>
    <source>
        <strain evidence="16">PSBB022</strain>
    </source>
</reference>
<evidence type="ECO:0000256" key="4">
    <source>
        <dbReference type="ARBA" id="ARBA00022603"/>
    </source>
</evidence>
<organism evidence="15 16">
    <name type="scientific">Cellvibrio mixtus</name>
    <dbReference type="NCBI Taxonomy" id="39650"/>
    <lineage>
        <taxon>Bacteria</taxon>
        <taxon>Pseudomonadati</taxon>
        <taxon>Pseudomonadota</taxon>
        <taxon>Gammaproteobacteria</taxon>
        <taxon>Cellvibrionales</taxon>
        <taxon>Cellvibrionaceae</taxon>
        <taxon>Cellvibrio</taxon>
    </lineage>
</organism>
<accession>A0A266QCT0</accession>
<dbReference type="InterPro" id="IPR003043">
    <property type="entry name" value="Uropor_MeTrfase_CS"/>
</dbReference>